<dbReference type="GeneID" id="9378224"/>
<gene>
    <name evidence="1" type="ORF">CC1G_15597</name>
</gene>
<dbReference type="EMBL" id="AACS02000006">
    <property type="protein sequence ID" value="EFI27561.1"/>
    <property type="molecule type" value="Genomic_DNA"/>
</dbReference>
<reference evidence="1 2" key="1">
    <citation type="journal article" date="2010" name="Proc. Natl. Acad. Sci. U.S.A.">
        <title>Insights into evolution of multicellular fungi from the assembled chromosomes of the mushroom Coprinopsis cinerea (Coprinus cinereus).</title>
        <authorList>
            <person name="Stajich J.E."/>
            <person name="Wilke S.K."/>
            <person name="Ahren D."/>
            <person name="Au C.H."/>
            <person name="Birren B.W."/>
            <person name="Borodovsky M."/>
            <person name="Burns C."/>
            <person name="Canback B."/>
            <person name="Casselton L.A."/>
            <person name="Cheng C.K."/>
            <person name="Deng J."/>
            <person name="Dietrich F.S."/>
            <person name="Fargo D.C."/>
            <person name="Farman M.L."/>
            <person name="Gathman A.C."/>
            <person name="Goldberg J."/>
            <person name="Guigo R."/>
            <person name="Hoegger P.J."/>
            <person name="Hooker J.B."/>
            <person name="Huggins A."/>
            <person name="James T.Y."/>
            <person name="Kamada T."/>
            <person name="Kilaru S."/>
            <person name="Kodira C."/>
            <person name="Kues U."/>
            <person name="Kupfer D."/>
            <person name="Kwan H.S."/>
            <person name="Lomsadze A."/>
            <person name="Li W."/>
            <person name="Lilly W.W."/>
            <person name="Ma L.J."/>
            <person name="Mackey A.J."/>
            <person name="Manning G."/>
            <person name="Martin F."/>
            <person name="Muraguchi H."/>
            <person name="Natvig D.O."/>
            <person name="Palmerini H."/>
            <person name="Ramesh M.A."/>
            <person name="Rehmeyer C.J."/>
            <person name="Roe B.A."/>
            <person name="Shenoy N."/>
            <person name="Stanke M."/>
            <person name="Ter-Hovhannisyan V."/>
            <person name="Tunlid A."/>
            <person name="Velagapudi R."/>
            <person name="Vision T.J."/>
            <person name="Zeng Q."/>
            <person name="Zolan M.E."/>
            <person name="Pukkila P.J."/>
        </authorList>
    </citation>
    <scope>NUCLEOTIDE SEQUENCE [LARGE SCALE GENOMIC DNA]</scope>
    <source>
        <strain evidence="2">Okayama-7 / 130 / ATCC MYA-4618 / FGSC 9003</strain>
    </source>
</reference>
<dbReference type="VEuPathDB" id="FungiDB:CC1G_15597"/>
<protein>
    <submittedName>
        <fullName evidence="1">Uncharacterized protein</fullName>
    </submittedName>
</protein>
<dbReference type="Proteomes" id="UP000001861">
    <property type="component" value="Unassembled WGS sequence"/>
</dbReference>
<dbReference type="InParanoid" id="D6RNC7"/>
<name>D6RNC7_COPC7</name>
<dbReference type="RefSeq" id="XP_002911055.1">
    <property type="nucleotide sequence ID" value="XM_002911009.1"/>
</dbReference>
<dbReference type="AlphaFoldDB" id="D6RNC7"/>
<proteinExistence type="predicted"/>
<organism evidence="1 2">
    <name type="scientific">Coprinopsis cinerea (strain Okayama-7 / 130 / ATCC MYA-4618 / FGSC 9003)</name>
    <name type="common">Inky cap fungus</name>
    <name type="synonym">Hormographiella aspergillata</name>
    <dbReference type="NCBI Taxonomy" id="240176"/>
    <lineage>
        <taxon>Eukaryota</taxon>
        <taxon>Fungi</taxon>
        <taxon>Dikarya</taxon>
        <taxon>Basidiomycota</taxon>
        <taxon>Agaricomycotina</taxon>
        <taxon>Agaricomycetes</taxon>
        <taxon>Agaricomycetidae</taxon>
        <taxon>Agaricales</taxon>
        <taxon>Agaricineae</taxon>
        <taxon>Psathyrellaceae</taxon>
        <taxon>Coprinopsis</taxon>
    </lineage>
</organism>
<dbReference type="HOGENOM" id="CLU_1120136_0_0_1"/>
<evidence type="ECO:0000313" key="1">
    <source>
        <dbReference type="EMBL" id="EFI27561.1"/>
    </source>
</evidence>
<sequence length="248" mass="28002">MSPSHLQDYLPTELVVAITNHLVHTLEQEGLQPIPQLMALAKTCRSLHDISKPIIVERVFVCLRKMQVDGVFKLYQGPEHTRVDLDHSSERRDPEGLLRCAHGFKILYVPSRNSLSKPEESWALCNLLVRLRALTELAVWFPSQRAADSWYRGLAAAFQAAARHPESILRVRGPGTLPGADMLPYKHEVVEVAQCPPTPRCSLGWFPLHLPTQLGWSSRRPSTVEPTHRIISTLQTSDWARPANMQCQ</sequence>
<accession>D6RNC7</accession>
<keyword evidence="2" id="KW-1185">Reference proteome</keyword>
<dbReference type="KEGG" id="cci:CC1G_15597"/>
<evidence type="ECO:0000313" key="2">
    <source>
        <dbReference type="Proteomes" id="UP000001861"/>
    </source>
</evidence>
<comment type="caution">
    <text evidence="1">The sequence shown here is derived from an EMBL/GenBank/DDBJ whole genome shotgun (WGS) entry which is preliminary data.</text>
</comment>